<gene>
    <name evidence="1" type="ORF">ACE1CA_19920</name>
</gene>
<dbReference type="SUPFAM" id="SSF109604">
    <property type="entry name" value="HD-domain/PDEase-like"/>
    <property type="match status" value="1"/>
</dbReference>
<dbReference type="EMBL" id="JBHFNT010000176">
    <property type="protein sequence ID" value="MFB2836802.1"/>
    <property type="molecule type" value="Genomic_DNA"/>
</dbReference>
<proteinExistence type="predicted"/>
<evidence type="ECO:0000313" key="1">
    <source>
        <dbReference type="EMBL" id="MFB2836802.1"/>
    </source>
</evidence>
<protein>
    <submittedName>
        <fullName evidence="1">Metal-dependent phosphohydrolase</fullName>
    </submittedName>
</protein>
<organism evidence="1 2">
    <name type="scientific">Floridaenema evergladense BLCC-F167</name>
    <dbReference type="NCBI Taxonomy" id="3153639"/>
    <lineage>
        <taxon>Bacteria</taxon>
        <taxon>Bacillati</taxon>
        <taxon>Cyanobacteriota</taxon>
        <taxon>Cyanophyceae</taxon>
        <taxon>Oscillatoriophycideae</taxon>
        <taxon>Aerosakkonematales</taxon>
        <taxon>Aerosakkonemataceae</taxon>
        <taxon>Floridanema</taxon>
        <taxon>Floridanema evergladense</taxon>
    </lineage>
</organism>
<accession>A0ABV4WNZ5</accession>
<sequence>MTTIAQEQSKLINKCINYLITEYEYIYGKSQPEYKDLASSIAQQTLERIANCDAPYHNLEHTVLVVLVGQEILYGKHLCEEEISPREWLNFIVSLLCHDIGYLKGICQQDRLAENTFVTGVDDGTVTLSPNATGASLTAYHVDRSKLFVIENFSDHELIDLDKIILNIELTRFPVPKDELHKDTINFPGLTRGADLIGQLSDPDYLAKLPALFAEFEEIGSNKILGYSNSKALRAGYPRFYWQGVSLYLKHSIRYLEVSKSGKAILENLHGNRVIVEKELDRFYQKEQNIYYRFFNWINKHFAKL</sequence>
<name>A0ABV4WNZ5_9CYAN</name>
<keyword evidence="2" id="KW-1185">Reference proteome</keyword>
<reference evidence="1 2" key="1">
    <citation type="submission" date="2024-09" db="EMBL/GenBank/DDBJ databases">
        <title>Floridaenema gen nov. (Aerosakkonemataceae, Aerosakkonematales ord. nov., Cyanobacteria) from benthic tropical and subtropical fresh waters, with the description of four new species.</title>
        <authorList>
            <person name="Moretto J.A."/>
            <person name="Berthold D.E."/>
            <person name="Lefler F.W."/>
            <person name="Huang I.-S."/>
            <person name="Laughinghouse H. IV."/>
        </authorList>
    </citation>
    <scope>NUCLEOTIDE SEQUENCE [LARGE SCALE GENOMIC DNA]</scope>
    <source>
        <strain evidence="1 2">BLCC-F167</strain>
    </source>
</reference>
<dbReference type="Proteomes" id="UP001576780">
    <property type="component" value="Unassembled WGS sequence"/>
</dbReference>
<evidence type="ECO:0000313" key="2">
    <source>
        <dbReference type="Proteomes" id="UP001576780"/>
    </source>
</evidence>
<dbReference type="RefSeq" id="WP_413279167.1">
    <property type="nucleotide sequence ID" value="NZ_JBHFNT010000176.1"/>
</dbReference>
<comment type="caution">
    <text evidence="1">The sequence shown here is derived from an EMBL/GenBank/DDBJ whole genome shotgun (WGS) entry which is preliminary data.</text>
</comment>